<name>A0A0C2VGP3_9BACL</name>
<gene>
    <name evidence="3" type="ORF">KR50_21990</name>
</gene>
<proteinExistence type="predicted"/>
<protein>
    <recommendedName>
        <fullName evidence="2">Cell wall elongation regulator TseB-like domain-containing protein</fullName>
    </recommendedName>
</protein>
<dbReference type="AlphaFoldDB" id="A0A0C2VGP3"/>
<dbReference type="Proteomes" id="UP000031972">
    <property type="component" value="Unassembled WGS sequence"/>
</dbReference>
<evidence type="ECO:0000256" key="1">
    <source>
        <dbReference type="SAM" id="Phobius"/>
    </source>
</evidence>
<dbReference type="OrthoDB" id="2381181at2"/>
<reference evidence="3 4" key="1">
    <citation type="submission" date="2015-01" db="EMBL/GenBank/DDBJ databases">
        <title>Jeotgalibacillus campisalis genome sequencing.</title>
        <authorList>
            <person name="Goh K.M."/>
            <person name="Chan K.-G."/>
            <person name="Yaakop A.S."/>
            <person name="Ee R."/>
            <person name="Gan H.M."/>
            <person name="Chan C.S."/>
        </authorList>
    </citation>
    <scope>NUCLEOTIDE SEQUENCE [LARGE SCALE GENOMIC DNA]</scope>
    <source>
        <strain evidence="3 4">SF-57</strain>
    </source>
</reference>
<sequence length="158" mass="18278">MKKWMVLVPALLIVTILIISITIYSIARQPLNASIDQAEAKAREELQFSQIEESYPYNGTKAYSVIQGTAEDQQMVAFIPKDEEEDPTTRRMEEGISEDEVIAMLNETDEPTKIMSSRLGLESEGPVWEIIYLDNDKMLNYYYVLFDSGEWWRTIRNL</sequence>
<keyword evidence="1" id="KW-0472">Membrane</keyword>
<feature type="transmembrane region" description="Helical" evidence="1">
    <location>
        <begin position="6"/>
        <end position="27"/>
    </location>
</feature>
<evidence type="ECO:0000313" key="3">
    <source>
        <dbReference type="EMBL" id="KIL48032.1"/>
    </source>
</evidence>
<dbReference type="Gene3D" id="3.10.450.40">
    <property type="match status" value="2"/>
</dbReference>
<evidence type="ECO:0000259" key="2">
    <source>
        <dbReference type="Pfam" id="PF17881"/>
    </source>
</evidence>
<dbReference type="Pfam" id="PF17881">
    <property type="entry name" value="TseB"/>
    <property type="match status" value="1"/>
</dbReference>
<dbReference type="SUPFAM" id="SSF54403">
    <property type="entry name" value="Cystatin/monellin"/>
    <property type="match status" value="2"/>
</dbReference>
<keyword evidence="1" id="KW-1133">Transmembrane helix</keyword>
<keyword evidence="4" id="KW-1185">Reference proteome</keyword>
<feature type="domain" description="Cell wall elongation regulator TseB-like" evidence="2">
    <location>
        <begin position="37"/>
        <end position="80"/>
    </location>
</feature>
<dbReference type="EMBL" id="JXRR01000014">
    <property type="protein sequence ID" value="KIL48032.1"/>
    <property type="molecule type" value="Genomic_DNA"/>
</dbReference>
<dbReference type="InterPro" id="IPR041401">
    <property type="entry name" value="TseB-like_dom"/>
</dbReference>
<keyword evidence="1" id="KW-0812">Transmembrane</keyword>
<accession>A0A0C2VGP3</accession>
<organism evidence="3 4">
    <name type="scientific">Jeotgalibacillus campisalis</name>
    <dbReference type="NCBI Taxonomy" id="220754"/>
    <lineage>
        <taxon>Bacteria</taxon>
        <taxon>Bacillati</taxon>
        <taxon>Bacillota</taxon>
        <taxon>Bacilli</taxon>
        <taxon>Bacillales</taxon>
        <taxon>Caryophanaceae</taxon>
        <taxon>Jeotgalibacillus</taxon>
    </lineage>
</organism>
<dbReference type="InterPro" id="IPR046350">
    <property type="entry name" value="Cystatin_sf"/>
</dbReference>
<evidence type="ECO:0000313" key="4">
    <source>
        <dbReference type="Proteomes" id="UP000031972"/>
    </source>
</evidence>
<dbReference type="RefSeq" id="WP_041057970.1">
    <property type="nucleotide sequence ID" value="NZ_JXRR01000014.1"/>
</dbReference>
<comment type="caution">
    <text evidence="3">The sequence shown here is derived from an EMBL/GenBank/DDBJ whole genome shotgun (WGS) entry which is preliminary data.</text>
</comment>
<dbReference type="PATRIC" id="fig|220754.4.peg.2215"/>